<dbReference type="GO" id="GO:0004165">
    <property type="term" value="F:delta(3)-delta(2)-enoyl-CoA isomerase activity"/>
    <property type="evidence" value="ECO:0007669"/>
    <property type="project" value="TreeGrafter"/>
</dbReference>
<evidence type="ECO:0000256" key="2">
    <source>
        <dbReference type="RuleBase" id="RU003707"/>
    </source>
</evidence>
<dbReference type="HOGENOM" id="CLU_009834_3_2_6"/>
<dbReference type="PANTHER" id="PTHR11941:SF75">
    <property type="entry name" value="ENOYL-COA HYDRATASE_ISOMERASE FAMILY PROTEIN"/>
    <property type="match status" value="1"/>
</dbReference>
<gene>
    <name evidence="3" type="ORF">GB2207_00540</name>
</gene>
<dbReference type="InterPro" id="IPR018376">
    <property type="entry name" value="Enoyl-CoA_hyd/isom_CS"/>
</dbReference>
<dbReference type="Proteomes" id="UP000005555">
    <property type="component" value="Unassembled WGS sequence"/>
</dbReference>
<comment type="caution">
    <text evidence="3">The sequence shown here is derived from an EMBL/GenBank/DDBJ whole genome shotgun (WGS) entry which is preliminary data.</text>
</comment>
<proteinExistence type="inferred from homology"/>
<dbReference type="STRING" id="314287.GB2207_00540"/>
<dbReference type="PROSITE" id="PS00166">
    <property type="entry name" value="ENOYL_COA_HYDRATASE"/>
    <property type="match status" value="1"/>
</dbReference>
<name>Q1YQ28_9GAMM</name>
<dbReference type="InterPro" id="IPR029045">
    <property type="entry name" value="ClpP/crotonase-like_dom_sf"/>
</dbReference>
<dbReference type="OrthoDB" id="9807606at2"/>
<dbReference type="CDD" id="cd06558">
    <property type="entry name" value="crotonase-like"/>
    <property type="match status" value="1"/>
</dbReference>
<keyword evidence="3" id="KW-0413">Isomerase</keyword>
<dbReference type="PANTHER" id="PTHR11941">
    <property type="entry name" value="ENOYL-COA HYDRATASE-RELATED"/>
    <property type="match status" value="1"/>
</dbReference>
<accession>Q1YQ28</accession>
<dbReference type="GO" id="GO:0006635">
    <property type="term" value="P:fatty acid beta-oxidation"/>
    <property type="evidence" value="ECO:0007669"/>
    <property type="project" value="TreeGrafter"/>
</dbReference>
<dbReference type="AlphaFoldDB" id="Q1YQ28"/>
<evidence type="ECO:0000313" key="3">
    <source>
        <dbReference type="EMBL" id="EAS46415.1"/>
    </source>
</evidence>
<comment type="similarity">
    <text evidence="1 2">Belongs to the enoyl-CoA hydratase/isomerase family.</text>
</comment>
<dbReference type="SUPFAM" id="SSF52096">
    <property type="entry name" value="ClpP/crotonase"/>
    <property type="match status" value="1"/>
</dbReference>
<dbReference type="Pfam" id="PF00378">
    <property type="entry name" value="ECH_1"/>
    <property type="match status" value="1"/>
</dbReference>
<keyword evidence="4" id="KW-1185">Reference proteome</keyword>
<dbReference type="EMBL" id="AAPI01000007">
    <property type="protein sequence ID" value="EAS46415.1"/>
    <property type="molecule type" value="Genomic_DNA"/>
</dbReference>
<reference evidence="3 4" key="1">
    <citation type="submission" date="2006-03" db="EMBL/GenBank/DDBJ databases">
        <authorList>
            <person name="Giovannoni S.J."/>
            <person name="Cho J.-C."/>
            <person name="Ferriera S."/>
            <person name="Johnson J."/>
            <person name="Kravitz S."/>
            <person name="Halpern A."/>
            <person name="Remington K."/>
            <person name="Beeson K."/>
            <person name="Tran B."/>
            <person name="Rogers Y.-H."/>
            <person name="Friedman R."/>
            <person name="Venter J.C."/>
        </authorList>
    </citation>
    <scope>NUCLEOTIDE SEQUENCE [LARGE SCALE GENOMIC DNA]</scope>
    <source>
        <strain evidence="3 4">HTCC2207</strain>
    </source>
</reference>
<organism evidence="3 4">
    <name type="scientific">gamma proteobacterium HTCC2207</name>
    <dbReference type="NCBI Taxonomy" id="314287"/>
    <lineage>
        <taxon>Bacteria</taxon>
        <taxon>Pseudomonadati</taxon>
        <taxon>Pseudomonadota</taxon>
        <taxon>Gammaproteobacteria</taxon>
        <taxon>Cellvibrionales</taxon>
        <taxon>Porticoccaceae</taxon>
        <taxon>SAR92 clade</taxon>
    </lineage>
</organism>
<dbReference type="InterPro" id="IPR001753">
    <property type="entry name" value="Enoyl-CoA_hydra/iso"/>
</dbReference>
<protein>
    <submittedName>
        <fullName evidence="3">Putative enoyl-CoA hydratase/isomerase family protein</fullName>
    </submittedName>
</protein>
<evidence type="ECO:0000256" key="1">
    <source>
        <dbReference type="ARBA" id="ARBA00005254"/>
    </source>
</evidence>
<dbReference type="Gene3D" id="3.90.226.10">
    <property type="entry name" value="2-enoyl-CoA Hydratase, Chain A, domain 1"/>
    <property type="match status" value="1"/>
</dbReference>
<evidence type="ECO:0000313" key="4">
    <source>
        <dbReference type="Proteomes" id="UP000005555"/>
    </source>
</evidence>
<dbReference type="eggNOG" id="COG1024">
    <property type="taxonomic scope" value="Bacteria"/>
</dbReference>
<sequence length="204" mass="22389">MNNGENMICLDWQRRMLEILDQLEESPVAGTAMVLVGEEKFFSNGLNLDVLRKLDGAGWTLFATQMNEIHRRMLMLPFPTVAAVNGHAFAGGAFIALSCDYRVMREDRGWICISEVDAGVPLPQGMMEFLRLRLPATTVRDAVLTGKRYTADDAIAAGFADGKASAELLLGMATELAIDLACKEPDIFKAIKQAYYAPIAEGLK</sequence>